<gene>
    <name evidence="2" type="ORF">GCM10022383_27170</name>
</gene>
<keyword evidence="1" id="KW-1133">Transmembrane helix</keyword>
<evidence type="ECO:0000313" key="3">
    <source>
        <dbReference type="Proteomes" id="UP001501591"/>
    </source>
</evidence>
<evidence type="ECO:0000256" key="1">
    <source>
        <dbReference type="SAM" id="Phobius"/>
    </source>
</evidence>
<organism evidence="2 3">
    <name type="scientific">Microbacterium soli</name>
    <dbReference type="NCBI Taxonomy" id="446075"/>
    <lineage>
        <taxon>Bacteria</taxon>
        <taxon>Bacillati</taxon>
        <taxon>Actinomycetota</taxon>
        <taxon>Actinomycetes</taxon>
        <taxon>Micrococcales</taxon>
        <taxon>Microbacteriaceae</taxon>
        <taxon>Microbacterium</taxon>
    </lineage>
</organism>
<keyword evidence="1" id="KW-0812">Transmembrane</keyword>
<evidence type="ECO:0008006" key="4">
    <source>
        <dbReference type="Google" id="ProtNLM"/>
    </source>
</evidence>
<sequence>MDTTPWHELRQRGVIMNRLELWIADAPAWVVVPTLVASAALIACAVGIPVGLWLATAL</sequence>
<proteinExistence type="predicted"/>
<accession>A0ABP7NIH9</accession>
<dbReference type="Proteomes" id="UP001501591">
    <property type="component" value="Unassembled WGS sequence"/>
</dbReference>
<reference evidence="3" key="1">
    <citation type="journal article" date="2019" name="Int. J. Syst. Evol. Microbiol.">
        <title>The Global Catalogue of Microorganisms (GCM) 10K type strain sequencing project: providing services to taxonomists for standard genome sequencing and annotation.</title>
        <authorList>
            <consortium name="The Broad Institute Genomics Platform"/>
            <consortium name="The Broad Institute Genome Sequencing Center for Infectious Disease"/>
            <person name="Wu L."/>
            <person name="Ma J."/>
        </authorList>
    </citation>
    <scope>NUCLEOTIDE SEQUENCE [LARGE SCALE GENOMIC DNA]</scope>
    <source>
        <strain evidence="3">JCM 17024</strain>
    </source>
</reference>
<name>A0ABP7NIH9_9MICO</name>
<protein>
    <recommendedName>
        <fullName evidence="4">ABC transporter permease</fullName>
    </recommendedName>
</protein>
<feature type="transmembrane region" description="Helical" evidence="1">
    <location>
        <begin position="28"/>
        <end position="55"/>
    </location>
</feature>
<keyword evidence="1" id="KW-0472">Membrane</keyword>
<dbReference type="EMBL" id="BAABCP010000002">
    <property type="protein sequence ID" value="GAA3947955.1"/>
    <property type="molecule type" value="Genomic_DNA"/>
</dbReference>
<keyword evidence="3" id="KW-1185">Reference proteome</keyword>
<comment type="caution">
    <text evidence="2">The sequence shown here is derived from an EMBL/GenBank/DDBJ whole genome shotgun (WGS) entry which is preliminary data.</text>
</comment>
<evidence type="ECO:0000313" key="2">
    <source>
        <dbReference type="EMBL" id="GAA3947955.1"/>
    </source>
</evidence>